<keyword evidence="2" id="KW-1185">Reference proteome</keyword>
<accession>A0A401LEJ2</accession>
<comment type="caution">
    <text evidence="1">The sequence shown here is derived from an EMBL/GenBank/DDBJ whole genome shotgun (WGS) entry which is preliminary data.</text>
</comment>
<protein>
    <submittedName>
        <fullName evidence="1">Uncharacterized protein</fullName>
    </submittedName>
</protein>
<dbReference type="Proteomes" id="UP000287361">
    <property type="component" value="Unassembled WGS sequence"/>
</dbReference>
<organism evidence="1 2">
    <name type="scientific">Anaerotignum faecicola</name>
    <dbReference type="NCBI Taxonomy" id="2358141"/>
    <lineage>
        <taxon>Bacteria</taxon>
        <taxon>Bacillati</taxon>
        <taxon>Bacillota</taxon>
        <taxon>Clostridia</taxon>
        <taxon>Lachnospirales</taxon>
        <taxon>Anaerotignaceae</taxon>
        <taxon>Anaerotignum</taxon>
    </lineage>
</organism>
<dbReference type="EMBL" id="BHVZ01000004">
    <property type="protein sequence ID" value="GCB29950.1"/>
    <property type="molecule type" value="Genomic_DNA"/>
</dbReference>
<dbReference type="OrthoDB" id="9900092at2"/>
<name>A0A401LEJ2_9FIRM</name>
<proteinExistence type="predicted"/>
<evidence type="ECO:0000313" key="2">
    <source>
        <dbReference type="Proteomes" id="UP000287361"/>
    </source>
</evidence>
<evidence type="ECO:0000313" key="1">
    <source>
        <dbReference type="EMBL" id="GCB29950.1"/>
    </source>
</evidence>
<dbReference type="AlphaFoldDB" id="A0A401LEJ2"/>
<reference evidence="1 2" key="1">
    <citation type="submission" date="2018-10" db="EMBL/GenBank/DDBJ databases">
        <title>Draft Genome Sequence of Anaerotignum sp. KCTC 15736.</title>
        <authorList>
            <person name="Choi S.H."/>
            <person name="Kim J.S."/>
            <person name="Kang S.W."/>
            <person name="Lee J.S."/>
            <person name="Park S.H."/>
        </authorList>
    </citation>
    <scope>NUCLEOTIDE SEQUENCE [LARGE SCALE GENOMIC DNA]</scope>
    <source>
        <strain evidence="1 2">KCTC 15736</strain>
    </source>
</reference>
<gene>
    <name evidence="1" type="ORF">KGMB03357_16110</name>
</gene>
<sequence>MIAVIHRGQKFKETMEAFQQKRVEFIAQEIRNFDAETLYVFLEWIRGNGHKLDRITGMAV</sequence>